<evidence type="ECO:0000313" key="2">
    <source>
        <dbReference type="EMBL" id="KAK2838131.1"/>
    </source>
</evidence>
<feature type="region of interest" description="Disordered" evidence="1">
    <location>
        <begin position="88"/>
        <end position="116"/>
    </location>
</feature>
<sequence>MFWRHFVGVWVGRRDDVFLTNLASAPLETRNYPRLCLTDMQKNNKKEEGGVELSHQQAADQRKSFRLIPEDDGKLALMLRGTSMRFLQPPLGRKQDQTHLHVERRSEQEEELKVSE</sequence>
<accession>A0AA88SHN5</accession>
<name>A0AA88SHN5_CHASR</name>
<keyword evidence="3" id="KW-1185">Reference proteome</keyword>
<dbReference type="Proteomes" id="UP001187415">
    <property type="component" value="Unassembled WGS sequence"/>
</dbReference>
<gene>
    <name evidence="2" type="ORF">Q5P01_015343</name>
</gene>
<organism evidence="2 3">
    <name type="scientific">Channa striata</name>
    <name type="common">Snakehead murrel</name>
    <name type="synonym">Ophicephalus striatus</name>
    <dbReference type="NCBI Taxonomy" id="64152"/>
    <lineage>
        <taxon>Eukaryota</taxon>
        <taxon>Metazoa</taxon>
        <taxon>Chordata</taxon>
        <taxon>Craniata</taxon>
        <taxon>Vertebrata</taxon>
        <taxon>Euteleostomi</taxon>
        <taxon>Actinopterygii</taxon>
        <taxon>Neopterygii</taxon>
        <taxon>Teleostei</taxon>
        <taxon>Neoteleostei</taxon>
        <taxon>Acanthomorphata</taxon>
        <taxon>Anabantaria</taxon>
        <taxon>Anabantiformes</taxon>
        <taxon>Channoidei</taxon>
        <taxon>Channidae</taxon>
        <taxon>Channa</taxon>
    </lineage>
</organism>
<proteinExistence type="predicted"/>
<comment type="caution">
    <text evidence="2">The sequence shown here is derived from an EMBL/GenBank/DDBJ whole genome shotgun (WGS) entry which is preliminary data.</text>
</comment>
<dbReference type="EMBL" id="JAUPFM010000011">
    <property type="protein sequence ID" value="KAK2838131.1"/>
    <property type="molecule type" value="Genomic_DNA"/>
</dbReference>
<dbReference type="AlphaFoldDB" id="A0AA88SHN5"/>
<evidence type="ECO:0000256" key="1">
    <source>
        <dbReference type="SAM" id="MobiDB-lite"/>
    </source>
</evidence>
<evidence type="ECO:0000313" key="3">
    <source>
        <dbReference type="Proteomes" id="UP001187415"/>
    </source>
</evidence>
<reference evidence="2" key="1">
    <citation type="submission" date="2023-07" db="EMBL/GenBank/DDBJ databases">
        <title>Chromosome-level Genome Assembly of Striped Snakehead (Channa striata).</title>
        <authorList>
            <person name="Liu H."/>
        </authorList>
    </citation>
    <scope>NUCLEOTIDE SEQUENCE</scope>
    <source>
        <strain evidence="2">Gz</strain>
        <tissue evidence="2">Muscle</tissue>
    </source>
</reference>
<protein>
    <submittedName>
        <fullName evidence="2">Uncharacterized protein</fullName>
    </submittedName>
</protein>
<feature type="compositionally biased region" description="Basic and acidic residues" evidence="1">
    <location>
        <begin position="93"/>
        <end position="116"/>
    </location>
</feature>